<dbReference type="AlphaFoldDB" id="K2R2F3"/>
<evidence type="ECO:0000313" key="3">
    <source>
        <dbReference type="Proteomes" id="UP000007360"/>
    </source>
</evidence>
<organism evidence="2 3">
    <name type="scientific">Methanobacterium formicicum (strain DSM 3637 / PP1)</name>
    <dbReference type="NCBI Taxonomy" id="1204725"/>
    <lineage>
        <taxon>Archaea</taxon>
        <taxon>Methanobacteriati</taxon>
        <taxon>Methanobacteriota</taxon>
        <taxon>Methanomada group</taxon>
        <taxon>Methanobacteria</taxon>
        <taxon>Methanobacteriales</taxon>
        <taxon>Methanobacteriaceae</taxon>
        <taxon>Methanobacterium</taxon>
    </lineage>
</organism>
<dbReference type="OrthoDB" id="57427at2157"/>
<dbReference type="Proteomes" id="UP000007360">
    <property type="component" value="Unassembled WGS sequence"/>
</dbReference>
<sequence>MSKFEKSEWSEREHAQEFMENADIYILERKRLFEILKSFYRYFLGNNGSQKPVKILDLGCGNAAITLELLKEDNKINATLVDGSLEMLKNARENLENYEGMNFIHKTFQELLENGSHDIKSQDNESQNNGSQDKNLLPDEFDLVVSSLAIHHISTEEKKSLFQYIYNHLKSGGFFLNIETVKAPVDELEQWYRVLWSEWIRENQDKLNTKKSFEYLPEQYKDNPDNHPDTLKIQLDALESVGFSRVDCYYKYGIFSIYGGMKQ</sequence>
<proteinExistence type="predicted"/>
<keyword evidence="2" id="KW-0808">Transferase</keyword>
<dbReference type="EMBL" id="AMPO01000001">
    <property type="protein sequence ID" value="EKF86718.1"/>
    <property type="molecule type" value="Genomic_DNA"/>
</dbReference>
<dbReference type="PATRIC" id="fig|1204725.3.peg.96"/>
<dbReference type="GO" id="GO:0008168">
    <property type="term" value="F:methyltransferase activity"/>
    <property type="evidence" value="ECO:0007669"/>
    <property type="project" value="UniProtKB-KW"/>
</dbReference>
<reference evidence="2 3" key="1">
    <citation type="journal article" date="2012" name="J. Bacteriol.">
        <title>Draft genome sequence of Methanobacterium formicicum DSM 3637, an archaebacterium isolated from the methane producer amoeba Pelomyxa palustris.</title>
        <authorList>
            <person name="Gutierrez G."/>
        </authorList>
    </citation>
    <scope>NUCLEOTIDE SEQUENCE [LARGE SCALE GENOMIC DNA]</scope>
    <source>
        <strain evidence="3">DSM 3637 / PP1</strain>
    </source>
</reference>
<accession>K2R2F3</accession>
<dbReference type="CDD" id="cd02440">
    <property type="entry name" value="AdoMet_MTases"/>
    <property type="match status" value="1"/>
</dbReference>
<keyword evidence="3" id="KW-1185">Reference proteome</keyword>
<dbReference type="InterPro" id="IPR025714">
    <property type="entry name" value="Methyltranfer_dom"/>
</dbReference>
<dbReference type="PANTHER" id="PTHR43861">
    <property type="entry name" value="TRANS-ACONITATE 2-METHYLTRANSFERASE-RELATED"/>
    <property type="match status" value="1"/>
</dbReference>
<dbReference type="InterPro" id="IPR029063">
    <property type="entry name" value="SAM-dependent_MTases_sf"/>
</dbReference>
<feature type="domain" description="Methyltransferase" evidence="1">
    <location>
        <begin position="52"/>
        <end position="181"/>
    </location>
</feature>
<gene>
    <name evidence="2" type="ORF">A994_00490</name>
</gene>
<dbReference type="Gene3D" id="3.40.50.150">
    <property type="entry name" value="Vaccinia Virus protein VP39"/>
    <property type="match status" value="1"/>
</dbReference>
<dbReference type="SUPFAM" id="SSF53335">
    <property type="entry name" value="S-adenosyl-L-methionine-dependent methyltransferases"/>
    <property type="match status" value="1"/>
</dbReference>
<dbReference type="GO" id="GO:0032259">
    <property type="term" value="P:methylation"/>
    <property type="evidence" value="ECO:0007669"/>
    <property type="project" value="UniProtKB-KW"/>
</dbReference>
<evidence type="ECO:0000259" key="1">
    <source>
        <dbReference type="Pfam" id="PF13847"/>
    </source>
</evidence>
<keyword evidence="2" id="KW-0489">Methyltransferase</keyword>
<dbReference type="PANTHER" id="PTHR43861:SF1">
    <property type="entry name" value="TRANS-ACONITATE 2-METHYLTRANSFERASE"/>
    <property type="match status" value="1"/>
</dbReference>
<evidence type="ECO:0000313" key="2">
    <source>
        <dbReference type="EMBL" id="EKF86718.1"/>
    </source>
</evidence>
<dbReference type="RefSeq" id="WP_004029274.1">
    <property type="nucleotide sequence ID" value="NZ_AMPO01000001.1"/>
</dbReference>
<comment type="caution">
    <text evidence="2">The sequence shown here is derived from an EMBL/GenBank/DDBJ whole genome shotgun (WGS) entry which is preliminary data.</text>
</comment>
<protein>
    <submittedName>
        <fullName evidence="2">Methylase</fullName>
    </submittedName>
</protein>
<name>K2R2F3_METFP</name>
<dbReference type="Pfam" id="PF13847">
    <property type="entry name" value="Methyltransf_31"/>
    <property type="match status" value="1"/>
</dbReference>